<dbReference type="CDD" id="cd12108">
    <property type="entry name" value="Hr-like"/>
    <property type="match status" value="1"/>
</dbReference>
<feature type="domain" description="Hemerythrin-like" evidence="1">
    <location>
        <begin position="60"/>
        <end position="155"/>
    </location>
</feature>
<gene>
    <name evidence="2" type="ORF">BDN70DRAFT_910066</name>
</gene>
<protein>
    <recommendedName>
        <fullName evidence="1">Hemerythrin-like domain-containing protein</fullName>
    </recommendedName>
</protein>
<dbReference type="AlphaFoldDB" id="A0A9P6D6L6"/>
<dbReference type="Gene3D" id="1.20.120.520">
    <property type="entry name" value="nmb1532 protein domain like"/>
    <property type="match status" value="1"/>
</dbReference>
<evidence type="ECO:0000313" key="3">
    <source>
        <dbReference type="Proteomes" id="UP000807469"/>
    </source>
</evidence>
<evidence type="ECO:0000313" key="2">
    <source>
        <dbReference type="EMBL" id="KAF9485709.1"/>
    </source>
</evidence>
<dbReference type="EMBL" id="MU155134">
    <property type="protein sequence ID" value="KAF9485709.1"/>
    <property type="molecule type" value="Genomic_DNA"/>
</dbReference>
<dbReference type="InterPro" id="IPR053206">
    <property type="entry name" value="Dimeric_xanthone_biosynth"/>
</dbReference>
<keyword evidence="3" id="KW-1185">Reference proteome</keyword>
<dbReference type="PANTHER" id="PTHR38048:SF2">
    <property type="entry name" value="HEMERYTHRIN-LIKE DOMAIN-CONTAINING PROTEIN"/>
    <property type="match status" value="1"/>
</dbReference>
<organism evidence="2 3">
    <name type="scientific">Pholiota conissans</name>
    <dbReference type="NCBI Taxonomy" id="109636"/>
    <lineage>
        <taxon>Eukaryota</taxon>
        <taxon>Fungi</taxon>
        <taxon>Dikarya</taxon>
        <taxon>Basidiomycota</taxon>
        <taxon>Agaricomycotina</taxon>
        <taxon>Agaricomycetes</taxon>
        <taxon>Agaricomycetidae</taxon>
        <taxon>Agaricales</taxon>
        <taxon>Agaricineae</taxon>
        <taxon>Strophariaceae</taxon>
        <taxon>Pholiota</taxon>
    </lineage>
</organism>
<dbReference type="Proteomes" id="UP000807469">
    <property type="component" value="Unassembled WGS sequence"/>
</dbReference>
<name>A0A9P6D6L6_9AGAR</name>
<dbReference type="InterPro" id="IPR012312">
    <property type="entry name" value="Hemerythrin-like"/>
</dbReference>
<accession>A0A9P6D6L6</accession>
<evidence type="ECO:0000259" key="1">
    <source>
        <dbReference type="Pfam" id="PF01814"/>
    </source>
</evidence>
<sequence>MEPTSEERWPLIPVKNAPVHFDPSNLVGWFSVDMTLVHNVMIQSLNTMWRNAPLVEPADEAAFAGYVLSALELIHTHHHAEEDIVFPMLEHKLSMQHNIGQHDEFQDQMHQLEEYFKKVQAKQEKYVVQKTQKLMEAFAEPLVSHLTEEIDTLAPEKMSVFTNEELDAISKAVDEYLKNLGGFTTQLPYLLTAHDYAQAPEWPLLPGPVKWFVRNIGYFVNRSYWKFAPRTRYGEPQVYHA</sequence>
<dbReference type="Pfam" id="PF01814">
    <property type="entry name" value="Hemerythrin"/>
    <property type="match status" value="1"/>
</dbReference>
<dbReference type="OrthoDB" id="58416at2759"/>
<comment type="caution">
    <text evidence="2">The sequence shown here is derived from an EMBL/GenBank/DDBJ whole genome shotgun (WGS) entry which is preliminary data.</text>
</comment>
<proteinExistence type="predicted"/>
<dbReference type="PANTHER" id="PTHR38048">
    <property type="entry name" value="EXPRESSED PROTEIN"/>
    <property type="match status" value="1"/>
</dbReference>
<reference evidence="2" key="1">
    <citation type="submission" date="2020-11" db="EMBL/GenBank/DDBJ databases">
        <authorList>
            <consortium name="DOE Joint Genome Institute"/>
            <person name="Ahrendt S."/>
            <person name="Riley R."/>
            <person name="Andreopoulos W."/>
            <person name="Labutti K."/>
            <person name="Pangilinan J."/>
            <person name="Ruiz-Duenas F.J."/>
            <person name="Barrasa J.M."/>
            <person name="Sanchez-Garcia M."/>
            <person name="Camarero S."/>
            <person name="Miyauchi S."/>
            <person name="Serrano A."/>
            <person name="Linde D."/>
            <person name="Babiker R."/>
            <person name="Drula E."/>
            <person name="Ayuso-Fernandez I."/>
            <person name="Pacheco R."/>
            <person name="Padilla G."/>
            <person name="Ferreira P."/>
            <person name="Barriuso J."/>
            <person name="Kellner H."/>
            <person name="Castanera R."/>
            <person name="Alfaro M."/>
            <person name="Ramirez L."/>
            <person name="Pisabarro A.G."/>
            <person name="Kuo A."/>
            <person name="Tritt A."/>
            <person name="Lipzen A."/>
            <person name="He G."/>
            <person name="Yan M."/>
            <person name="Ng V."/>
            <person name="Cullen D."/>
            <person name="Martin F."/>
            <person name="Rosso M.-N."/>
            <person name="Henrissat B."/>
            <person name="Hibbett D."/>
            <person name="Martinez A.T."/>
            <person name="Grigoriev I.V."/>
        </authorList>
    </citation>
    <scope>NUCLEOTIDE SEQUENCE</scope>
    <source>
        <strain evidence="2">CIRM-BRFM 674</strain>
    </source>
</reference>